<evidence type="ECO:0000256" key="3">
    <source>
        <dbReference type="PROSITE-ProRule" id="PRU00221"/>
    </source>
</evidence>
<evidence type="ECO:0000256" key="1">
    <source>
        <dbReference type="ARBA" id="ARBA00022574"/>
    </source>
</evidence>
<feature type="compositionally biased region" description="Acidic residues" evidence="4">
    <location>
        <begin position="19"/>
        <end position="47"/>
    </location>
</feature>
<dbReference type="PANTHER" id="PTHR19857">
    <property type="entry name" value="MITOCHONDRIAL DIVISION PROTEIN 1-RELATED"/>
    <property type="match status" value="1"/>
</dbReference>
<feature type="compositionally biased region" description="Acidic residues" evidence="4">
    <location>
        <begin position="1"/>
        <end position="13"/>
    </location>
</feature>
<keyword evidence="1 3" id="KW-0853">WD repeat</keyword>
<dbReference type="InterPro" id="IPR015943">
    <property type="entry name" value="WD40/YVTN_repeat-like_dom_sf"/>
</dbReference>
<comment type="caution">
    <text evidence="5">The sequence shown here is derived from an EMBL/GenBank/DDBJ whole genome shotgun (WGS) entry which is preliminary data.</text>
</comment>
<keyword evidence="6" id="KW-1185">Reference proteome</keyword>
<name>A0A9W6SVR5_CANBO</name>
<dbReference type="Pfam" id="PF00400">
    <property type="entry name" value="WD40"/>
    <property type="match status" value="4"/>
</dbReference>
<proteinExistence type="predicted"/>
<evidence type="ECO:0000256" key="2">
    <source>
        <dbReference type="ARBA" id="ARBA00022737"/>
    </source>
</evidence>
<dbReference type="EMBL" id="BSXN01000156">
    <property type="protein sequence ID" value="GME67352.1"/>
    <property type="molecule type" value="Genomic_DNA"/>
</dbReference>
<dbReference type="InterPro" id="IPR001680">
    <property type="entry name" value="WD40_rpt"/>
</dbReference>
<sequence>MSAEQEQNEEYLDLQEVAEVVEEDKETSEGPIDDDMDEDVNEEDDYTEISVPQEGEAIDPDSIEIDLSNNSESYFENHQDSIFTIATHPKLPIAVSGGGDNTAYLWTTHTSPAKLIGELKGHGESVTSSGFTNDGQYVITADMTGKVIIHKATKRGQVWVPHGKVEDVEEVNWIRVHPNQNVFAVGALDGSVWVYQIEPEVSLIFSGFSHSMECTTGEFINVDNLDELKLITCSEDGSIIGWNCYTQQTMYKIEKPELKGLSPPWVSLALNSSTVIASFGSRDSQVAIVNTETGNVLTMFKAFELKDGEDIYDASIESISWCDSLSLMALGLVSGDIFIFDTKTWRVRRSLKCGDAVTKLAFLKDTPYLYASSMEGKVHKWDARTGEVLDTFVGHHMGVLDFAFDCTGSRVITAGDEGVSLVFKA</sequence>
<protein>
    <submittedName>
        <fullName evidence="5">Unnamed protein product</fullName>
    </submittedName>
</protein>
<reference evidence="5" key="1">
    <citation type="submission" date="2023-04" db="EMBL/GenBank/DDBJ databases">
        <title>Candida boidinii NBRC 10035.</title>
        <authorList>
            <person name="Ichikawa N."/>
            <person name="Sato H."/>
            <person name="Tonouchi N."/>
        </authorList>
    </citation>
    <scope>NUCLEOTIDE SEQUENCE</scope>
    <source>
        <strain evidence="5">NBRC 10035</strain>
    </source>
</reference>
<feature type="region of interest" description="Disordered" evidence="4">
    <location>
        <begin position="1"/>
        <end position="60"/>
    </location>
</feature>
<dbReference type="SMART" id="SM00320">
    <property type="entry name" value="WD40"/>
    <property type="match status" value="7"/>
</dbReference>
<evidence type="ECO:0000256" key="4">
    <source>
        <dbReference type="SAM" id="MobiDB-lite"/>
    </source>
</evidence>
<feature type="repeat" description="WD" evidence="3">
    <location>
        <begin position="75"/>
        <end position="106"/>
    </location>
</feature>
<organism evidence="5 6">
    <name type="scientific">Candida boidinii</name>
    <name type="common">Yeast</name>
    <dbReference type="NCBI Taxonomy" id="5477"/>
    <lineage>
        <taxon>Eukaryota</taxon>
        <taxon>Fungi</taxon>
        <taxon>Dikarya</taxon>
        <taxon>Ascomycota</taxon>
        <taxon>Saccharomycotina</taxon>
        <taxon>Pichiomycetes</taxon>
        <taxon>Pichiales</taxon>
        <taxon>Pichiaceae</taxon>
        <taxon>Ogataea</taxon>
        <taxon>Ogataea/Candida clade</taxon>
    </lineage>
</organism>
<dbReference type="Proteomes" id="UP001165120">
    <property type="component" value="Unassembled WGS sequence"/>
</dbReference>
<dbReference type="PROSITE" id="PS50294">
    <property type="entry name" value="WD_REPEATS_REGION"/>
    <property type="match status" value="1"/>
</dbReference>
<dbReference type="PROSITE" id="PS50082">
    <property type="entry name" value="WD_REPEATS_2"/>
    <property type="match status" value="1"/>
</dbReference>
<dbReference type="AlphaFoldDB" id="A0A9W6SVR5"/>
<dbReference type="InterPro" id="IPR036322">
    <property type="entry name" value="WD40_repeat_dom_sf"/>
</dbReference>
<dbReference type="SUPFAM" id="SSF50978">
    <property type="entry name" value="WD40 repeat-like"/>
    <property type="match status" value="1"/>
</dbReference>
<dbReference type="PANTHER" id="PTHR19857:SF8">
    <property type="entry name" value="ANGIO-ASSOCIATED MIGRATORY CELL PROTEIN"/>
    <property type="match status" value="1"/>
</dbReference>
<gene>
    <name evidence="5" type="ORF">Cboi02_000077700</name>
</gene>
<keyword evidence="2" id="KW-0677">Repeat</keyword>
<accession>A0A9W6SVR5</accession>
<dbReference type="InterPro" id="IPR051179">
    <property type="entry name" value="WD_repeat_multifunction"/>
</dbReference>
<evidence type="ECO:0000313" key="6">
    <source>
        <dbReference type="Proteomes" id="UP001165120"/>
    </source>
</evidence>
<dbReference type="Gene3D" id="2.130.10.10">
    <property type="entry name" value="YVTN repeat-like/Quinoprotein amine dehydrogenase"/>
    <property type="match status" value="1"/>
</dbReference>
<evidence type="ECO:0000313" key="5">
    <source>
        <dbReference type="EMBL" id="GME67352.1"/>
    </source>
</evidence>